<dbReference type="EMBL" id="MIJF01000017">
    <property type="protein sequence ID" value="OEF99646.1"/>
    <property type="molecule type" value="Genomic_DNA"/>
</dbReference>
<sequence length="83" mass="10221">MFDNDNHLLEEIDNAKKEWEYALRRFNDVSDPEVVDYIIFYILAAERRYMYLLNKYKDHQKRNEMIVKNKQYKEIEVIGEKGE</sequence>
<proteinExistence type="predicted"/>
<dbReference type="InterPro" id="IPR019644">
    <property type="entry name" value="DUF2508"/>
</dbReference>
<dbReference type="Proteomes" id="UP000243739">
    <property type="component" value="Unassembled WGS sequence"/>
</dbReference>
<name>A0A1D2YVK5_9BACI</name>
<dbReference type="AlphaFoldDB" id="A0A1D2YVK5"/>
<evidence type="ECO:0000313" key="1">
    <source>
        <dbReference type="EMBL" id="OEF99646.1"/>
    </source>
</evidence>
<dbReference type="STRING" id="337097.BHF71_08140"/>
<dbReference type="RefSeq" id="WP_069656501.1">
    <property type="nucleotide sequence ID" value="NZ_MIJF01000017.1"/>
</dbReference>
<dbReference type="OrthoDB" id="1809893at2"/>
<organism evidence="1 2">
    <name type="scientific">Vulcanibacillus modesticaldus</name>
    <dbReference type="NCBI Taxonomy" id="337097"/>
    <lineage>
        <taxon>Bacteria</taxon>
        <taxon>Bacillati</taxon>
        <taxon>Bacillota</taxon>
        <taxon>Bacilli</taxon>
        <taxon>Bacillales</taxon>
        <taxon>Bacillaceae</taxon>
        <taxon>Vulcanibacillus</taxon>
    </lineage>
</organism>
<evidence type="ECO:0008006" key="3">
    <source>
        <dbReference type="Google" id="ProtNLM"/>
    </source>
</evidence>
<gene>
    <name evidence="1" type="ORF">BHF71_08140</name>
</gene>
<comment type="caution">
    <text evidence="1">The sequence shown here is derived from an EMBL/GenBank/DDBJ whole genome shotgun (WGS) entry which is preliminary data.</text>
</comment>
<dbReference type="Pfam" id="PF10704">
    <property type="entry name" value="DUF2508"/>
    <property type="match status" value="1"/>
</dbReference>
<accession>A0A1D2YVK5</accession>
<protein>
    <recommendedName>
        <fullName evidence="3">DUF2508 domain-containing protein</fullName>
    </recommendedName>
</protein>
<reference evidence="1 2" key="1">
    <citation type="submission" date="2016-09" db="EMBL/GenBank/DDBJ databases">
        <title>Draft genome sequence for the type strain of Vulcanibacillus modesticaldus BR, a strictly anaerobic, moderately thermophilic, and nitrate-reducing bacterium from deep sea-hydrothermal vents of the Mid-Atlantic Ridge.</title>
        <authorList>
            <person name="Abin C.A."/>
            <person name="Hollibaugh J.T."/>
        </authorList>
    </citation>
    <scope>NUCLEOTIDE SEQUENCE [LARGE SCALE GENOMIC DNA]</scope>
    <source>
        <strain evidence="1 2">BR</strain>
    </source>
</reference>
<evidence type="ECO:0000313" key="2">
    <source>
        <dbReference type="Proteomes" id="UP000243739"/>
    </source>
</evidence>
<keyword evidence="2" id="KW-1185">Reference proteome</keyword>